<feature type="transmembrane region" description="Helical" evidence="9">
    <location>
        <begin position="262"/>
        <end position="282"/>
    </location>
</feature>
<dbReference type="RefSeq" id="WP_188699925.1">
    <property type="nucleotide sequence ID" value="NZ_BMMQ01000002.1"/>
</dbReference>
<evidence type="ECO:0000256" key="8">
    <source>
        <dbReference type="ARBA" id="ARBA00023136"/>
    </source>
</evidence>
<evidence type="ECO:0000256" key="7">
    <source>
        <dbReference type="ARBA" id="ARBA00023065"/>
    </source>
</evidence>
<comment type="similarity">
    <text evidence="2">Belongs to the monovalent cation:proton antiporter 2 (CPA2) transporter (TC 2.A.37) family.</text>
</comment>
<evidence type="ECO:0000256" key="4">
    <source>
        <dbReference type="ARBA" id="ARBA00022449"/>
    </source>
</evidence>
<keyword evidence="8 9" id="KW-0472">Membrane</keyword>
<keyword evidence="12" id="KW-1185">Reference proteome</keyword>
<feature type="transmembrane region" description="Helical" evidence="9">
    <location>
        <begin position="351"/>
        <end position="370"/>
    </location>
</feature>
<evidence type="ECO:0000313" key="11">
    <source>
        <dbReference type="EMBL" id="GGO60459.1"/>
    </source>
</evidence>
<comment type="caution">
    <text evidence="11">The sequence shown here is derived from an EMBL/GenBank/DDBJ whole genome shotgun (WGS) entry which is preliminary data.</text>
</comment>
<evidence type="ECO:0000256" key="5">
    <source>
        <dbReference type="ARBA" id="ARBA00022692"/>
    </source>
</evidence>
<reference evidence="12" key="1">
    <citation type="journal article" date="2019" name="Int. J. Syst. Evol. Microbiol.">
        <title>The Global Catalogue of Microorganisms (GCM) 10K type strain sequencing project: providing services to taxonomists for standard genome sequencing and annotation.</title>
        <authorList>
            <consortium name="The Broad Institute Genomics Platform"/>
            <consortium name="The Broad Institute Genome Sequencing Center for Infectious Disease"/>
            <person name="Wu L."/>
            <person name="Ma J."/>
        </authorList>
    </citation>
    <scope>NUCLEOTIDE SEQUENCE [LARGE SCALE GENOMIC DNA]</scope>
    <source>
        <strain evidence="12">CGMCC 4.7181</strain>
    </source>
</reference>
<evidence type="ECO:0000256" key="3">
    <source>
        <dbReference type="ARBA" id="ARBA00022448"/>
    </source>
</evidence>
<dbReference type="InterPro" id="IPR038770">
    <property type="entry name" value="Na+/solute_symporter_sf"/>
</dbReference>
<name>A0ABQ2MYF0_9MICO</name>
<sequence length="376" mass="38995">MTFTTLALIVAVGMLGPLLAARKSWRVPVVIGELLAGVVIGKTALNWIDPEDATLAFLADTGFGLTMLVIGSQVPVRDREVRAVIGRGFLGAIAVGIVGAVLGTLISLWFGTEHAALYGVLLSSSSAALVLPILQSLNIEQGKIAQLIAQIAIADIACIAALPLVIVPSRAPVAALGAVAIGVFAVMLTLAVRFAGRRGWTRRLHRFSESREFALEMRISVLILCLLAAIAQATHVSVMLAGFALGLVLASIGQPRRLARQLFGVTEGFLGPLFFVWLGASINLRDLAEHPDKILLGLALATGAVVAHLAARAFGLPWMQAISSSGQLGIPIAAVALGIETSALAPGEGAGILFGALITVAVSAFAAGRVRVPEPR</sequence>
<dbReference type="Gene3D" id="1.20.1530.20">
    <property type="match status" value="1"/>
</dbReference>
<accession>A0ABQ2MYF0</accession>
<dbReference type="InterPro" id="IPR006153">
    <property type="entry name" value="Cation/H_exchanger_TM"/>
</dbReference>
<gene>
    <name evidence="11" type="ORF">GCM10010910_05950</name>
</gene>
<organism evidence="11 12">
    <name type="scientific">Microbacterium nanhaiense</name>
    <dbReference type="NCBI Taxonomy" id="1301026"/>
    <lineage>
        <taxon>Bacteria</taxon>
        <taxon>Bacillati</taxon>
        <taxon>Actinomycetota</taxon>
        <taxon>Actinomycetes</taxon>
        <taxon>Micrococcales</taxon>
        <taxon>Microbacteriaceae</taxon>
        <taxon>Microbacterium</taxon>
    </lineage>
</organism>
<dbReference type="PANTHER" id="PTHR43562:SF1">
    <property type="entry name" value="NA(+)_H(+) ANTIPORTER YJBQ-RELATED"/>
    <property type="match status" value="1"/>
</dbReference>
<keyword evidence="4" id="KW-0050">Antiport</keyword>
<feature type="transmembrane region" description="Helical" evidence="9">
    <location>
        <begin position="294"/>
        <end position="316"/>
    </location>
</feature>
<feature type="transmembrane region" description="Helical" evidence="9">
    <location>
        <begin position="147"/>
        <end position="167"/>
    </location>
</feature>
<proteinExistence type="inferred from homology"/>
<evidence type="ECO:0000256" key="2">
    <source>
        <dbReference type="ARBA" id="ARBA00005551"/>
    </source>
</evidence>
<comment type="subcellular location">
    <subcellularLocation>
        <location evidence="1">Membrane</location>
        <topology evidence="1">Multi-pass membrane protein</topology>
    </subcellularLocation>
</comment>
<dbReference type="EMBL" id="BMMQ01000002">
    <property type="protein sequence ID" value="GGO60459.1"/>
    <property type="molecule type" value="Genomic_DNA"/>
</dbReference>
<keyword evidence="3" id="KW-0813">Transport</keyword>
<feature type="transmembrane region" description="Helical" evidence="9">
    <location>
        <begin position="55"/>
        <end position="76"/>
    </location>
</feature>
<feature type="transmembrane region" description="Helical" evidence="9">
    <location>
        <begin position="173"/>
        <end position="192"/>
    </location>
</feature>
<evidence type="ECO:0000256" key="1">
    <source>
        <dbReference type="ARBA" id="ARBA00004141"/>
    </source>
</evidence>
<evidence type="ECO:0000313" key="12">
    <source>
        <dbReference type="Proteomes" id="UP000638043"/>
    </source>
</evidence>
<protein>
    <recommendedName>
        <fullName evidence="10">Cation/H+ exchanger transmembrane domain-containing protein</fullName>
    </recommendedName>
</protein>
<feature type="transmembrane region" description="Helical" evidence="9">
    <location>
        <begin position="116"/>
        <end position="135"/>
    </location>
</feature>
<keyword evidence="5 9" id="KW-0812">Transmembrane</keyword>
<dbReference type="Pfam" id="PF00999">
    <property type="entry name" value="Na_H_Exchanger"/>
    <property type="match status" value="1"/>
</dbReference>
<feature type="domain" description="Cation/H+ exchanger transmembrane" evidence="10">
    <location>
        <begin position="14"/>
        <end position="346"/>
    </location>
</feature>
<dbReference type="PANTHER" id="PTHR43562">
    <property type="entry name" value="NAPA-TYPE SODIUM/HYDROGEN ANTIPORTER"/>
    <property type="match status" value="1"/>
</dbReference>
<evidence type="ECO:0000256" key="9">
    <source>
        <dbReference type="SAM" id="Phobius"/>
    </source>
</evidence>
<evidence type="ECO:0000259" key="10">
    <source>
        <dbReference type="Pfam" id="PF00999"/>
    </source>
</evidence>
<keyword evidence="6 9" id="KW-1133">Transmembrane helix</keyword>
<evidence type="ECO:0000256" key="6">
    <source>
        <dbReference type="ARBA" id="ARBA00022989"/>
    </source>
</evidence>
<feature type="transmembrane region" description="Helical" evidence="9">
    <location>
        <begin position="88"/>
        <end position="110"/>
    </location>
</feature>
<dbReference type="Proteomes" id="UP000638043">
    <property type="component" value="Unassembled WGS sequence"/>
</dbReference>
<keyword evidence="7" id="KW-0406">Ion transport</keyword>